<reference evidence="4 5" key="1">
    <citation type="submission" date="2024-03" db="EMBL/GenBank/DDBJ databases">
        <title>Pseudoalteromonas qingdaonensis sp. nov., isolated from the intestines of marine benthic organisms.</title>
        <authorList>
            <person name="Lin X."/>
            <person name="Fang S."/>
            <person name="Hu X."/>
        </authorList>
    </citation>
    <scope>NUCLEOTIDE SEQUENCE [LARGE SCALE GENOMIC DNA]</scope>
    <source>
        <strain evidence="4 5">YIC-827</strain>
    </source>
</reference>
<feature type="region of interest" description="Disordered" evidence="3">
    <location>
        <begin position="51"/>
        <end position="71"/>
    </location>
</feature>
<evidence type="ECO:0000313" key="4">
    <source>
        <dbReference type="EMBL" id="MEM0516555.1"/>
    </source>
</evidence>
<dbReference type="InterPro" id="IPR007236">
    <property type="entry name" value="SlyX"/>
</dbReference>
<evidence type="ECO:0000256" key="2">
    <source>
        <dbReference type="SAM" id="Coils"/>
    </source>
</evidence>
<evidence type="ECO:0000313" key="5">
    <source>
        <dbReference type="Proteomes" id="UP001447008"/>
    </source>
</evidence>
<accession>A0ABU9MZ94</accession>
<dbReference type="HAMAP" id="MF_00715">
    <property type="entry name" value="SlyX"/>
    <property type="match status" value="1"/>
</dbReference>
<feature type="coiled-coil region" evidence="2">
    <location>
        <begin position="1"/>
        <end position="49"/>
    </location>
</feature>
<dbReference type="PANTHER" id="PTHR36508">
    <property type="entry name" value="PROTEIN SLYX"/>
    <property type="match status" value="1"/>
</dbReference>
<dbReference type="RefSeq" id="WP_105200413.1">
    <property type="nucleotide sequence ID" value="NZ_JBCGCU010000021.1"/>
</dbReference>
<sequence length="71" mass="8366">MNHLEARIESLEAKVAFQDETIDILNDELKAHQQQMAKMRRQMELLGEKFREVQSSSTMMPQEQEPPPPHY</sequence>
<evidence type="ECO:0000256" key="1">
    <source>
        <dbReference type="HAMAP-Rule" id="MF_00715"/>
    </source>
</evidence>
<dbReference type="EMBL" id="JBCGCU010000021">
    <property type="protein sequence ID" value="MEM0516555.1"/>
    <property type="molecule type" value="Genomic_DNA"/>
</dbReference>
<dbReference type="Pfam" id="PF04102">
    <property type="entry name" value="SlyX"/>
    <property type="match status" value="1"/>
</dbReference>
<name>A0ABU9MZ94_9GAMM</name>
<proteinExistence type="inferred from homology"/>
<dbReference type="Gene3D" id="1.20.5.300">
    <property type="match status" value="1"/>
</dbReference>
<comment type="caution">
    <text evidence="4">The sequence shown here is derived from an EMBL/GenBank/DDBJ whole genome shotgun (WGS) entry which is preliminary data.</text>
</comment>
<keyword evidence="5" id="KW-1185">Reference proteome</keyword>
<dbReference type="Proteomes" id="UP001447008">
    <property type="component" value="Unassembled WGS sequence"/>
</dbReference>
<gene>
    <name evidence="1" type="primary">slyX</name>
    <name evidence="4" type="ORF">WCN91_14210</name>
</gene>
<comment type="similarity">
    <text evidence="1">Belongs to the SlyX family.</text>
</comment>
<dbReference type="PANTHER" id="PTHR36508:SF1">
    <property type="entry name" value="PROTEIN SLYX"/>
    <property type="match status" value="1"/>
</dbReference>
<keyword evidence="2" id="KW-0175">Coiled coil</keyword>
<organism evidence="4 5">
    <name type="scientific">Pseudoalteromonas qingdaonensis</name>
    <dbReference type="NCBI Taxonomy" id="3131913"/>
    <lineage>
        <taxon>Bacteria</taxon>
        <taxon>Pseudomonadati</taxon>
        <taxon>Pseudomonadota</taxon>
        <taxon>Gammaproteobacteria</taxon>
        <taxon>Alteromonadales</taxon>
        <taxon>Pseudoalteromonadaceae</taxon>
        <taxon>Pseudoalteromonas</taxon>
    </lineage>
</organism>
<protein>
    <recommendedName>
        <fullName evidence="1">Protein SlyX homolog</fullName>
    </recommendedName>
</protein>
<evidence type="ECO:0000256" key="3">
    <source>
        <dbReference type="SAM" id="MobiDB-lite"/>
    </source>
</evidence>